<keyword evidence="3 9" id="KW-0808">Transferase</keyword>
<feature type="transmembrane region" description="Helical" evidence="9">
    <location>
        <begin position="9"/>
        <end position="28"/>
    </location>
</feature>
<evidence type="ECO:0000256" key="2">
    <source>
        <dbReference type="ARBA" id="ARBA00009239"/>
    </source>
</evidence>
<keyword evidence="4 9" id="KW-0812">Transmembrane</keyword>
<dbReference type="PANTHER" id="PTHR12369">
    <property type="entry name" value="CHONDROITIN SYNTHASE"/>
    <property type="match status" value="1"/>
</dbReference>
<comment type="subcellular location">
    <subcellularLocation>
        <location evidence="1 9">Golgi apparatus</location>
        <location evidence="1 9">Golgi stack membrane</location>
        <topology evidence="1 9">Single-pass type II membrane protein</topology>
    </subcellularLocation>
</comment>
<dbReference type="InterPro" id="IPR008428">
    <property type="entry name" value="Chond_GalNAc"/>
</dbReference>
<evidence type="ECO:0000256" key="9">
    <source>
        <dbReference type="RuleBase" id="RU364016"/>
    </source>
</evidence>
<keyword evidence="11" id="KW-1185">Reference proteome</keyword>
<gene>
    <name evidence="12" type="primary">LOC115620060</name>
</gene>
<reference evidence="12" key="1">
    <citation type="submission" date="2025-08" db="UniProtKB">
        <authorList>
            <consortium name="RefSeq"/>
        </authorList>
    </citation>
    <scope>IDENTIFICATION</scope>
    <source>
        <strain evidence="12">11010-0011.00</strain>
        <tissue evidence="12">Whole body</tissue>
    </source>
</reference>
<evidence type="ECO:0000256" key="5">
    <source>
        <dbReference type="ARBA" id="ARBA00022968"/>
    </source>
</evidence>
<evidence type="ECO:0000256" key="4">
    <source>
        <dbReference type="ARBA" id="ARBA00022692"/>
    </source>
</evidence>
<dbReference type="InterPro" id="IPR051227">
    <property type="entry name" value="CS_glycosyltransferase"/>
</dbReference>
<keyword evidence="6 9" id="KW-1133">Transmembrane helix</keyword>
<evidence type="ECO:0000313" key="11">
    <source>
        <dbReference type="Proteomes" id="UP000504634"/>
    </source>
</evidence>
<evidence type="ECO:0000256" key="3">
    <source>
        <dbReference type="ARBA" id="ARBA00022679"/>
    </source>
</evidence>
<protein>
    <recommendedName>
        <fullName evidence="9">Hexosyltransferase</fullName>
        <ecNumber evidence="9">2.4.1.-</ecNumber>
    </recommendedName>
</protein>
<evidence type="ECO:0000256" key="8">
    <source>
        <dbReference type="ARBA" id="ARBA00023136"/>
    </source>
</evidence>
<keyword evidence="7 9" id="KW-0333">Golgi apparatus</keyword>
<keyword evidence="10" id="KW-0175">Coiled coil</keyword>
<dbReference type="InterPro" id="IPR029044">
    <property type="entry name" value="Nucleotide-diphossugar_trans"/>
</dbReference>
<dbReference type="AlphaFoldDB" id="A0A6J2T1D0"/>
<keyword evidence="5 9" id="KW-0735">Signal-anchor</keyword>
<organism evidence="11 12">
    <name type="scientific">Drosophila lebanonensis</name>
    <name type="common">Fruit fly</name>
    <name type="synonym">Scaptodrosophila lebanonensis</name>
    <dbReference type="NCBI Taxonomy" id="7225"/>
    <lineage>
        <taxon>Eukaryota</taxon>
        <taxon>Metazoa</taxon>
        <taxon>Ecdysozoa</taxon>
        <taxon>Arthropoda</taxon>
        <taxon>Hexapoda</taxon>
        <taxon>Insecta</taxon>
        <taxon>Pterygota</taxon>
        <taxon>Neoptera</taxon>
        <taxon>Endopterygota</taxon>
        <taxon>Diptera</taxon>
        <taxon>Brachycera</taxon>
        <taxon>Muscomorpha</taxon>
        <taxon>Ephydroidea</taxon>
        <taxon>Drosophilidae</taxon>
        <taxon>Scaptodrosophila</taxon>
    </lineage>
</organism>
<proteinExistence type="inferred from homology"/>
<dbReference type="CTD" id="36079"/>
<dbReference type="PANTHER" id="PTHR12369:SF45">
    <property type="entry name" value="HEXOSYLTRANSFERASE"/>
    <property type="match status" value="1"/>
</dbReference>
<accession>A0A6J2T1D0</accession>
<evidence type="ECO:0000313" key="12">
    <source>
        <dbReference type="RefSeq" id="XP_030369060.1"/>
    </source>
</evidence>
<evidence type="ECO:0000256" key="7">
    <source>
        <dbReference type="ARBA" id="ARBA00023034"/>
    </source>
</evidence>
<dbReference type="RefSeq" id="XP_030369060.1">
    <property type="nucleotide sequence ID" value="XM_030513200.1"/>
</dbReference>
<sequence>MHNSLVSKLLVRLLVLFALVTVASIFLLTKCGFQELNAQIYDKQTGASIGEGDASVGYVYLLSERDAEIERLKHEVLTLRAQIVLLQKNNSKLPTLHNNNSGPVESPSASPPLSHHYDCSSYIRKQVGAAEILHGLPLNNEYELIPYNHFTFTRVYPFDLGLGKRVVEKPIGYRRRDLLGAVNKALESLNRNHTARMRGKAAATASEVSGKFALDDFIEGIYRTEPTTGTQYELYFQSAKQANSVVRKALIMRPFAPLQTVKLSEIGSDSTATASTINVILPLAGRLSTFHSFMQMFVQVAKRDRRIRLAVVYFGESGLLEARHILTRTLDKAKLHAKHGRLVALNETFSRAKALRVGAEHIKPPVAATAGPTSQIPNDALLFMCDVDIVFTPKFLERCRWNADPGKKVYYPVVFSLYNPHVVYTLQGKSLPSEDDQLVISRDTGFWRDFGYGMTCQYRSDFLQIRGFDEELVGWGGEDVMLYRKYVRSKIKIIRATDPGIFHRWHPKICTSSSAGQGDGVLSTDQYRACIRSRALNEASHAQLGFLAFRDEIAAAGTANISSNLSIAGGTPPTSVGS</sequence>
<dbReference type="Gene3D" id="3.90.550.10">
    <property type="entry name" value="Spore Coat Polysaccharide Biosynthesis Protein SpsA, Chain A"/>
    <property type="match status" value="1"/>
</dbReference>
<feature type="coiled-coil region" evidence="10">
    <location>
        <begin position="62"/>
        <end position="89"/>
    </location>
</feature>
<dbReference type="Proteomes" id="UP000504634">
    <property type="component" value="Unplaced"/>
</dbReference>
<dbReference type="EC" id="2.4.1.-" evidence="9"/>
<dbReference type="Pfam" id="PF05679">
    <property type="entry name" value="CHGN"/>
    <property type="match status" value="1"/>
</dbReference>
<comment type="similarity">
    <text evidence="2 9">Belongs to the chondroitin N-acetylgalactosaminyltransferase family.</text>
</comment>
<evidence type="ECO:0000256" key="1">
    <source>
        <dbReference type="ARBA" id="ARBA00004447"/>
    </source>
</evidence>
<dbReference type="GeneID" id="115620060"/>
<evidence type="ECO:0000256" key="10">
    <source>
        <dbReference type="SAM" id="Coils"/>
    </source>
</evidence>
<evidence type="ECO:0000256" key="6">
    <source>
        <dbReference type="ARBA" id="ARBA00022989"/>
    </source>
</evidence>
<dbReference type="SUPFAM" id="SSF53448">
    <property type="entry name" value="Nucleotide-diphospho-sugar transferases"/>
    <property type="match status" value="1"/>
</dbReference>
<name>A0A6J2T1D0_DROLE</name>
<dbReference type="OrthoDB" id="431432at2759"/>
<dbReference type="GO" id="GO:0032580">
    <property type="term" value="C:Golgi cisterna membrane"/>
    <property type="evidence" value="ECO:0007669"/>
    <property type="project" value="UniProtKB-SubCell"/>
</dbReference>
<keyword evidence="8 9" id="KW-0472">Membrane</keyword>
<dbReference type="GO" id="GO:0047238">
    <property type="term" value="F:glucuronosyl-N-acetylgalactosaminyl-proteoglycan 4-beta-N-acetylgalactosaminyltransferase activity"/>
    <property type="evidence" value="ECO:0007669"/>
    <property type="project" value="TreeGrafter"/>
</dbReference>